<evidence type="ECO:0000313" key="2">
    <source>
        <dbReference type="Proteomes" id="UP001482620"/>
    </source>
</evidence>
<sequence length="109" mass="12396">MRKYVSVSWINMGIGGKTSSHPHCLFSLSSAEGLSKPPQDKQCSLTCQFVSSSFSVFTTDLPIQNCCFPSFYLFNTCIYSLSSIKICFYISEQHFRIINKLFQRLKTAE</sequence>
<gene>
    <name evidence="1" type="ORF">ILYODFUR_025153</name>
</gene>
<accession>A0ABV0SP63</accession>
<name>A0ABV0SP63_9TELE</name>
<comment type="caution">
    <text evidence="1">The sequence shown here is derived from an EMBL/GenBank/DDBJ whole genome shotgun (WGS) entry which is preliminary data.</text>
</comment>
<proteinExistence type="predicted"/>
<evidence type="ECO:0000313" key="1">
    <source>
        <dbReference type="EMBL" id="MEQ2222339.1"/>
    </source>
</evidence>
<dbReference type="Proteomes" id="UP001482620">
    <property type="component" value="Unassembled WGS sequence"/>
</dbReference>
<protein>
    <submittedName>
        <fullName evidence="1">Uncharacterized protein</fullName>
    </submittedName>
</protein>
<keyword evidence="2" id="KW-1185">Reference proteome</keyword>
<dbReference type="EMBL" id="JAHRIQ010003043">
    <property type="protein sequence ID" value="MEQ2222339.1"/>
    <property type="molecule type" value="Genomic_DNA"/>
</dbReference>
<reference evidence="1 2" key="1">
    <citation type="submission" date="2021-06" db="EMBL/GenBank/DDBJ databases">
        <authorList>
            <person name="Palmer J.M."/>
        </authorList>
    </citation>
    <scope>NUCLEOTIDE SEQUENCE [LARGE SCALE GENOMIC DNA]</scope>
    <source>
        <strain evidence="2">if_2019</strain>
        <tissue evidence="1">Muscle</tissue>
    </source>
</reference>
<organism evidence="1 2">
    <name type="scientific">Ilyodon furcidens</name>
    <name type="common">goldbreast splitfin</name>
    <dbReference type="NCBI Taxonomy" id="33524"/>
    <lineage>
        <taxon>Eukaryota</taxon>
        <taxon>Metazoa</taxon>
        <taxon>Chordata</taxon>
        <taxon>Craniata</taxon>
        <taxon>Vertebrata</taxon>
        <taxon>Euteleostomi</taxon>
        <taxon>Actinopterygii</taxon>
        <taxon>Neopterygii</taxon>
        <taxon>Teleostei</taxon>
        <taxon>Neoteleostei</taxon>
        <taxon>Acanthomorphata</taxon>
        <taxon>Ovalentaria</taxon>
        <taxon>Atherinomorphae</taxon>
        <taxon>Cyprinodontiformes</taxon>
        <taxon>Goodeidae</taxon>
        <taxon>Ilyodon</taxon>
    </lineage>
</organism>